<feature type="transmembrane region" description="Helical" evidence="7">
    <location>
        <begin position="138"/>
        <end position="160"/>
    </location>
</feature>
<dbReference type="InterPro" id="IPR036259">
    <property type="entry name" value="MFS_trans_sf"/>
</dbReference>
<evidence type="ECO:0000313" key="9">
    <source>
        <dbReference type="EMBL" id="SOC12596.1"/>
    </source>
</evidence>
<dbReference type="PANTHER" id="PTHR43414">
    <property type="entry name" value="MULTIDRUG RESISTANCE PROTEIN MDTG"/>
    <property type="match status" value="1"/>
</dbReference>
<dbReference type="GO" id="GO:0005886">
    <property type="term" value="C:plasma membrane"/>
    <property type="evidence" value="ECO:0007669"/>
    <property type="project" value="UniProtKB-SubCell"/>
</dbReference>
<feature type="transmembrane region" description="Helical" evidence="7">
    <location>
        <begin position="352"/>
        <end position="369"/>
    </location>
</feature>
<name>A0A285SWA6_9BACL</name>
<evidence type="ECO:0000256" key="4">
    <source>
        <dbReference type="ARBA" id="ARBA00022692"/>
    </source>
</evidence>
<feature type="transmembrane region" description="Helical" evidence="7">
    <location>
        <begin position="309"/>
        <end position="331"/>
    </location>
</feature>
<dbReference type="SUPFAM" id="SSF103473">
    <property type="entry name" value="MFS general substrate transporter"/>
    <property type="match status" value="1"/>
</dbReference>
<keyword evidence="4 7" id="KW-0812">Transmembrane</keyword>
<dbReference type="GO" id="GO:0022857">
    <property type="term" value="F:transmembrane transporter activity"/>
    <property type="evidence" value="ECO:0007669"/>
    <property type="project" value="InterPro"/>
</dbReference>
<protein>
    <submittedName>
        <fullName evidence="9">Predicted MFS family arabinose efflux permease</fullName>
    </submittedName>
</protein>
<feature type="transmembrane region" description="Helical" evidence="7">
    <location>
        <begin position="285"/>
        <end position="303"/>
    </location>
</feature>
<evidence type="ECO:0000256" key="1">
    <source>
        <dbReference type="ARBA" id="ARBA00004651"/>
    </source>
</evidence>
<accession>A0A285SWA6</accession>
<evidence type="ECO:0000313" key="10">
    <source>
        <dbReference type="Proteomes" id="UP000219636"/>
    </source>
</evidence>
<dbReference type="PANTHER" id="PTHR43414:SF3">
    <property type="entry name" value="LMO2377 PROTEIN"/>
    <property type="match status" value="1"/>
</dbReference>
<comment type="subcellular location">
    <subcellularLocation>
        <location evidence="1">Cell membrane</location>
        <topology evidence="1">Multi-pass membrane protein</topology>
    </subcellularLocation>
</comment>
<dbReference type="PROSITE" id="PS50850">
    <property type="entry name" value="MFS"/>
    <property type="match status" value="1"/>
</dbReference>
<dbReference type="EMBL" id="OBMQ01000007">
    <property type="protein sequence ID" value="SOC12596.1"/>
    <property type="molecule type" value="Genomic_DNA"/>
</dbReference>
<feature type="transmembrane region" description="Helical" evidence="7">
    <location>
        <begin position="12"/>
        <end position="36"/>
    </location>
</feature>
<dbReference type="InterPro" id="IPR020846">
    <property type="entry name" value="MFS_dom"/>
</dbReference>
<feature type="transmembrane region" description="Helical" evidence="7">
    <location>
        <begin position="207"/>
        <end position="230"/>
    </location>
</feature>
<dbReference type="InterPro" id="IPR011701">
    <property type="entry name" value="MFS"/>
</dbReference>
<feature type="transmembrane region" description="Helical" evidence="7">
    <location>
        <begin position="81"/>
        <end position="99"/>
    </location>
</feature>
<feature type="transmembrane region" description="Helical" evidence="7">
    <location>
        <begin position="375"/>
        <end position="392"/>
    </location>
</feature>
<proteinExistence type="predicted"/>
<evidence type="ECO:0000256" key="7">
    <source>
        <dbReference type="SAM" id="Phobius"/>
    </source>
</evidence>
<evidence type="ECO:0000256" key="3">
    <source>
        <dbReference type="ARBA" id="ARBA00022475"/>
    </source>
</evidence>
<evidence type="ECO:0000256" key="2">
    <source>
        <dbReference type="ARBA" id="ARBA00022448"/>
    </source>
</evidence>
<evidence type="ECO:0000259" key="8">
    <source>
        <dbReference type="PROSITE" id="PS50850"/>
    </source>
</evidence>
<keyword evidence="10" id="KW-1185">Reference proteome</keyword>
<dbReference type="Proteomes" id="UP000219636">
    <property type="component" value="Unassembled WGS sequence"/>
</dbReference>
<dbReference type="Pfam" id="PF07690">
    <property type="entry name" value="MFS_1"/>
    <property type="match status" value="1"/>
</dbReference>
<organism evidence="9 10">
    <name type="scientific">Ureibacillus xyleni</name>
    <dbReference type="NCBI Taxonomy" id="614648"/>
    <lineage>
        <taxon>Bacteria</taxon>
        <taxon>Bacillati</taxon>
        <taxon>Bacillota</taxon>
        <taxon>Bacilli</taxon>
        <taxon>Bacillales</taxon>
        <taxon>Caryophanaceae</taxon>
        <taxon>Ureibacillus</taxon>
    </lineage>
</organism>
<feature type="domain" description="Major facilitator superfamily (MFS) profile" evidence="8">
    <location>
        <begin position="10"/>
        <end position="397"/>
    </location>
</feature>
<keyword evidence="6 7" id="KW-0472">Membrane</keyword>
<feature type="transmembrane region" description="Helical" evidence="7">
    <location>
        <begin position="166"/>
        <end position="186"/>
    </location>
</feature>
<keyword evidence="5 7" id="KW-1133">Transmembrane helix</keyword>
<feature type="transmembrane region" description="Helical" evidence="7">
    <location>
        <begin position="48"/>
        <end position="69"/>
    </location>
</feature>
<evidence type="ECO:0000256" key="6">
    <source>
        <dbReference type="ARBA" id="ARBA00023136"/>
    </source>
</evidence>
<keyword evidence="3" id="KW-1003">Cell membrane</keyword>
<keyword evidence="2" id="KW-0813">Transport</keyword>
<sequence>MNFVSNRKHNFIIILISNFIVAGSMTMIMPFLSLYIETLGNFSESYVQKWAGLIFGATFITAFIMSPIWGRVADKYGYKPIMIINCFGIAISIFLMGHVQNVIQFFFLRLFMGVVTGFIPTSMAFISKHTAKNVAGKTLGTLQMGSVGGSLFGPIIGGTLADAVGFSYTFILTASTITIAAIIIIFGIHEPKIPRKPKNGIYTRKNVIWAIFHHPLMLNIMFVTSLIQIGNFSIQPLLSLYVSHLTTSNQVALLAGVTFSAAGVGNLLIGRFFGRLADAIGYEKVLTTLLFISVLCIIPQAFVTSLWQLIGLRFLFGIFSGGLNPITTALIRREAPIEVQGEIMGYNQSFRFLGNIIGPVLGGFISALATISSVFFSTAFLFLTAAVVVFIIQKVPKKDFDDVLKEHV</sequence>
<reference evidence="10" key="1">
    <citation type="submission" date="2017-08" db="EMBL/GenBank/DDBJ databases">
        <authorList>
            <person name="Varghese N."/>
            <person name="Submissions S."/>
        </authorList>
    </citation>
    <scope>NUCLEOTIDE SEQUENCE [LARGE SCALE GENOMIC DNA]</scope>
    <source>
        <strain evidence="10">JC22</strain>
    </source>
</reference>
<dbReference type="AlphaFoldDB" id="A0A285SWA6"/>
<feature type="transmembrane region" description="Helical" evidence="7">
    <location>
        <begin position="105"/>
        <end position="126"/>
    </location>
</feature>
<gene>
    <name evidence="9" type="ORF">SAMN05880501_10725</name>
</gene>
<feature type="transmembrane region" description="Helical" evidence="7">
    <location>
        <begin position="250"/>
        <end position="273"/>
    </location>
</feature>
<dbReference type="Gene3D" id="1.20.1250.20">
    <property type="entry name" value="MFS general substrate transporter like domains"/>
    <property type="match status" value="2"/>
</dbReference>
<evidence type="ECO:0000256" key="5">
    <source>
        <dbReference type="ARBA" id="ARBA00022989"/>
    </source>
</evidence>